<evidence type="ECO:0000313" key="3">
    <source>
        <dbReference type="EMBL" id="TGJ65940.1"/>
    </source>
</evidence>
<dbReference type="Gene3D" id="3.40.50.300">
    <property type="entry name" value="P-loop containing nucleotide triphosphate hydrolases"/>
    <property type="match status" value="1"/>
</dbReference>
<dbReference type="InterPro" id="IPR027417">
    <property type="entry name" value="P-loop_NTPase"/>
</dbReference>
<accession>A0A8H2HLH7</accession>
<dbReference type="InterPro" id="IPR022812">
    <property type="entry name" value="Dynamin"/>
</dbReference>
<feature type="region of interest" description="Disordered" evidence="1">
    <location>
        <begin position="491"/>
        <end position="563"/>
    </location>
</feature>
<feature type="transmembrane region" description="Helical" evidence="2">
    <location>
        <begin position="777"/>
        <end position="798"/>
    </location>
</feature>
<protein>
    <recommendedName>
        <fullName evidence="5">Dynamin stalk domain-containing protein</fullName>
    </recommendedName>
</protein>
<evidence type="ECO:0000256" key="1">
    <source>
        <dbReference type="SAM" id="MobiDB-lite"/>
    </source>
</evidence>
<dbReference type="PANTHER" id="PTHR11566:SF21">
    <property type="entry name" value="DYNAMIN RELATED PROTEIN 1, ISOFORM A"/>
    <property type="match status" value="1"/>
</dbReference>
<feature type="compositionally biased region" description="Polar residues" evidence="1">
    <location>
        <begin position="492"/>
        <end position="563"/>
    </location>
</feature>
<evidence type="ECO:0008006" key="5">
    <source>
        <dbReference type="Google" id="ProtNLM"/>
    </source>
</evidence>
<dbReference type="GO" id="GO:0016559">
    <property type="term" value="P:peroxisome fission"/>
    <property type="evidence" value="ECO:0007669"/>
    <property type="project" value="TreeGrafter"/>
</dbReference>
<sequence length="803" mass="91230">MSSSLSLSHRRDSSTRTMSAIDLEVLDSKEWSKPCDLVEQCSQFGINKDEFESRLVIICSDARAKSELLKSLTGIKFKTSSSGATIYNVHFNTEILLRRTDDDQHLNASIVPNTGPISKEFKDKLSAFKISLTGKELGPKGFSDIYNQAAAFMEQSRKDSQQYPHSMFEWFAVGDLYSPHVLKIEISGRRLPNLSIFDFDLGIHNHLHAYIFPKDLDIKSTLSYRYLTNPRAILLMVVEGQKDSEIEEVSNTALQVDPGRTRTIGAIKGRVGLGNISGLSNFQRTEISSYRVRRSHHGWFVVRNRTTEEVEEGTTIQEGYALERDYFNSSLWSHLNPDNLGVENLKAFIGRLMFEQVRKRISRTLLWNGSLDLVHKLRRRPKFSPDIDTVFSFRLNDWKVFLEDKLRQPISFWPLSQPQRRCKDGSSRLWFDCHHGKELSIDIPNSLLPLLEILSKQDKIKRTPLILETEENATNKSSQLRRNEAIARGYSSGFSGFGQTENSSGSFMQKRGQASQLGSPGDPSSSTVTNNISKPDSTRTVDSGSRGSGTGNSPTGAANRNMTLHGQGQNQATSINTNILPGQFDIFFVVHCTDNRAVMKVIRMLGIHRDSDLFQSIRENYNLIRGWRRFFSFTTICDIQWVRFKRYSTKPVSKSDGLCDNIFESLPDRGDRDYQIDTREPPKPMIRPISRQHIMELYETPKDSENCNECLRTALPKWVGSNADTKLKESAWGIYSVEGFALFKILIWAFIVNLVPIVFFVPWWLKTHPGDLQNAFVPNAVVSMFYYGTVSICISIRVGTLRS</sequence>
<dbReference type="EMBL" id="SOZJ01000006">
    <property type="protein sequence ID" value="TGJ65940.1"/>
    <property type="molecule type" value="Genomic_DNA"/>
</dbReference>
<proteinExistence type="predicted"/>
<dbReference type="GO" id="GO:0006897">
    <property type="term" value="P:endocytosis"/>
    <property type="evidence" value="ECO:0007669"/>
    <property type="project" value="TreeGrafter"/>
</dbReference>
<dbReference type="GO" id="GO:0003924">
    <property type="term" value="F:GTPase activity"/>
    <property type="evidence" value="ECO:0007669"/>
    <property type="project" value="TreeGrafter"/>
</dbReference>
<keyword evidence="2" id="KW-1133">Transmembrane helix</keyword>
<organism evidence="3 4">
    <name type="scientific">Orbilia oligospora</name>
    <name type="common">Nematode-trapping fungus</name>
    <name type="synonym">Arthrobotrys oligospora</name>
    <dbReference type="NCBI Taxonomy" id="2813651"/>
    <lineage>
        <taxon>Eukaryota</taxon>
        <taxon>Fungi</taxon>
        <taxon>Dikarya</taxon>
        <taxon>Ascomycota</taxon>
        <taxon>Pezizomycotina</taxon>
        <taxon>Orbiliomycetes</taxon>
        <taxon>Orbiliales</taxon>
        <taxon>Orbiliaceae</taxon>
        <taxon>Orbilia</taxon>
    </lineage>
</organism>
<keyword evidence="2" id="KW-0472">Membrane</keyword>
<keyword evidence="2" id="KW-0812">Transmembrane</keyword>
<dbReference type="GO" id="GO:0008017">
    <property type="term" value="F:microtubule binding"/>
    <property type="evidence" value="ECO:0007669"/>
    <property type="project" value="TreeGrafter"/>
</dbReference>
<dbReference type="Proteomes" id="UP000297595">
    <property type="component" value="Unassembled WGS sequence"/>
</dbReference>
<dbReference type="GO" id="GO:0000266">
    <property type="term" value="P:mitochondrial fission"/>
    <property type="evidence" value="ECO:0007669"/>
    <property type="project" value="TreeGrafter"/>
</dbReference>
<dbReference type="PANTHER" id="PTHR11566">
    <property type="entry name" value="DYNAMIN"/>
    <property type="match status" value="1"/>
</dbReference>
<gene>
    <name evidence="3" type="ORF">EYR41_009875</name>
</gene>
<dbReference type="AlphaFoldDB" id="A0A8H2HLH7"/>
<feature type="transmembrane region" description="Helical" evidence="2">
    <location>
        <begin position="745"/>
        <end position="765"/>
    </location>
</feature>
<dbReference type="GO" id="GO:0016020">
    <property type="term" value="C:membrane"/>
    <property type="evidence" value="ECO:0007669"/>
    <property type="project" value="TreeGrafter"/>
</dbReference>
<dbReference type="GO" id="GO:0005874">
    <property type="term" value="C:microtubule"/>
    <property type="evidence" value="ECO:0007669"/>
    <property type="project" value="TreeGrafter"/>
</dbReference>
<comment type="caution">
    <text evidence="3">The sequence shown here is derived from an EMBL/GenBank/DDBJ whole genome shotgun (WGS) entry which is preliminary data.</text>
</comment>
<evidence type="ECO:0000256" key="2">
    <source>
        <dbReference type="SAM" id="Phobius"/>
    </source>
</evidence>
<dbReference type="GO" id="GO:0005739">
    <property type="term" value="C:mitochondrion"/>
    <property type="evidence" value="ECO:0007669"/>
    <property type="project" value="TreeGrafter"/>
</dbReference>
<evidence type="ECO:0000313" key="4">
    <source>
        <dbReference type="Proteomes" id="UP000297595"/>
    </source>
</evidence>
<dbReference type="GO" id="GO:0048312">
    <property type="term" value="P:intracellular distribution of mitochondria"/>
    <property type="evidence" value="ECO:0007669"/>
    <property type="project" value="TreeGrafter"/>
</dbReference>
<name>A0A8H2HLH7_ORBOL</name>
<reference evidence="3 4" key="1">
    <citation type="submission" date="2019-03" db="EMBL/GenBank/DDBJ databases">
        <title>Nematode-trapping fungi genome.</title>
        <authorList>
            <person name="Vidal-Diez De Ulzurrun G."/>
        </authorList>
    </citation>
    <scope>NUCLEOTIDE SEQUENCE [LARGE SCALE GENOMIC DNA]</scope>
    <source>
        <strain evidence="3 4">TWF154</strain>
    </source>
</reference>